<dbReference type="OrthoDB" id="10392630at2759"/>
<dbReference type="PROSITE" id="PS51469">
    <property type="entry name" value="SUN"/>
    <property type="match status" value="1"/>
</dbReference>
<evidence type="ECO:0000256" key="5">
    <source>
        <dbReference type="SAM" id="Coils"/>
    </source>
</evidence>
<protein>
    <submittedName>
        <fullName evidence="9">10157_t:CDS:1</fullName>
    </submittedName>
</protein>
<feature type="region of interest" description="Disordered" evidence="6">
    <location>
        <begin position="75"/>
        <end position="96"/>
    </location>
</feature>
<feature type="compositionally biased region" description="Polar residues" evidence="6">
    <location>
        <begin position="75"/>
        <end position="89"/>
    </location>
</feature>
<evidence type="ECO:0000256" key="6">
    <source>
        <dbReference type="SAM" id="MobiDB-lite"/>
    </source>
</evidence>
<keyword evidence="3 7" id="KW-1133">Transmembrane helix</keyword>
<dbReference type="GO" id="GO:0043495">
    <property type="term" value="F:protein-membrane adaptor activity"/>
    <property type="evidence" value="ECO:0007669"/>
    <property type="project" value="TreeGrafter"/>
</dbReference>
<dbReference type="GO" id="GO:0034993">
    <property type="term" value="C:meiotic nuclear membrane microtubule tethering complex"/>
    <property type="evidence" value="ECO:0007669"/>
    <property type="project" value="TreeGrafter"/>
</dbReference>
<dbReference type="AlphaFoldDB" id="A0A9N8VKC4"/>
<dbReference type="Proteomes" id="UP000789508">
    <property type="component" value="Unassembled WGS sequence"/>
</dbReference>
<dbReference type="EMBL" id="CAJVPS010000152">
    <property type="protein sequence ID" value="CAG8458523.1"/>
    <property type="molecule type" value="Genomic_DNA"/>
</dbReference>
<accession>A0A9N8VKC4</accession>
<reference evidence="9" key="1">
    <citation type="submission" date="2021-06" db="EMBL/GenBank/DDBJ databases">
        <authorList>
            <person name="Kallberg Y."/>
            <person name="Tangrot J."/>
            <person name="Rosling A."/>
        </authorList>
    </citation>
    <scope>NUCLEOTIDE SEQUENCE</scope>
    <source>
        <strain evidence="9">FL130A</strain>
    </source>
</reference>
<dbReference type="InterPro" id="IPR012919">
    <property type="entry name" value="SUN_dom"/>
</dbReference>
<evidence type="ECO:0000256" key="3">
    <source>
        <dbReference type="ARBA" id="ARBA00022989"/>
    </source>
</evidence>
<dbReference type="Gene3D" id="2.60.120.260">
    <property type="entry name" value="Galactose-binding domain-like"/>
    <property type="match status" value="1"/>
</dbReference>
<evidence type="ECO:0000256" key="4">
    <source>
        <dbReference type="ARBA" id="ARBA00023136"/>
    </source>
</evidence>
<keyword evidence="4 7" id="KW-0472">Membrane</keyword>
<keyword evidence="10" id="KW-1185">Reference proteome</keyword>
<dbReference type="PANTHER" id="PTHR12911:SF8">
    <property type="entry name" value="KLAROID PROTEIN-RELATED"/>
    <property type="match status" value="1"/>
</dbReference>
<evidence type="ECO:0000313" key="9">
    <source>
        <dbReference type="EMBL" id="CAG8458523.1"/>
    </source>
</evidence>
<feature type="transmembrane region" description="Helical" evidence="7">
    <location>
        <begin position="163"/>
        <end position="181"/>
    </location>
</feature>
<proteinExistence type="predicted"/>
<evidence type="ECO:0000259" key="8">
    <source>
        <dbReference type="PROSITE" id="PS51469"/>
    </source>
</evidence>
<evidence type="ECO:0000256" key="1">
    <source>
        <dbReference type="ARBA" id="ARBA00004370"/>
    </source>
</evidence>
<organism evidence="9 10">
    <name type="scientific">Ambispora leptoticha</name>
    <dbReference type="NCBI Taxonomy" id="144679"/>
    <lineage>
        <taxon>Eukaryota</taxon>
        <taxon>Fungi</taxon>
        <taxon>Fungi incertae sedis</taxon>
        <taxon>Mucoromycota</taxon>
        <taxon>Glomeromycotina</taxon>
        <taxon>Glomeromycetes</taxon>
        <taxon>Archaeosporales</taxon>
        <taxon>Ambisporaceae</taxon>
        <taxon>Ambispora</taxon>
    </lineage>
</organism>
<dbReference type="InterPro" id="IPR045119">
    <property type="entry name" value="SUN1-5"/>
</dbReference>
<feature type="coiled-coil region" evidence="5">
    <location>
        <begin position="229"/>
        <end position="256"/>
    </location>
</feature>
<comment type="subcellular location">
    <subcellularLocation>
        <location evidence="1">Membrane</location>
    </subcellularLocation>
</comment>
<feature type="non-terminal residue" evidence="9">
    <location>
        <position position="459"/>
    </location>
</feature>
<gene>
    <name evidence="9" type="ORF">ALEPTO_LOCUS1410</name>
</gene>
<evidence type="ECO:0000313" key="10">
    <source>
        <dbReference type="Proteomes" id="UP000789508"/>
    </source>
</evidence>
<dbReference type="PANTHER" id="PTHR12911">
    <property type="entry name" value="SAD1/UNC-84-LIKE PROTEIN-RELATED"/>
    <property type="match status" value="1"/>
</dbReference>
<evidence type="ECO:0000256" key="7">
    <source>
        <dbReference type="SAM" id="Phobius"/>
    </source>
</evidence>
<comment type="caution">
    <text evidence="9">The sequence shown here is derived from an EMBL/GenBank/DDBJ whole genome shotgun (WGS) entry which is preliminary data.</text>
</comment>
<feature type="compositionally biased region" description="Basic and acidic residues" evidence="6">
    <location>
        <begin position="16"/>
        <end position="30"/>
    </location>
</feature>
<evidence type="ECO:0000256" key="2">
    <source>
        <dbReference type="ARBA" id="ARBA00022692"/>
    </source>
</evidence>
<keyword evidence="5" id="KW-0175">Coiled coil</keyword>
<dbReference type="Pfam" id="PF07738">
    <property type="entry name" value="Sad1_UNC"/>
    <property type="match status" value="1"/>
</dbReference>
<feature type="domain" description="SUN" evidence="8">
    <location>
        <begin position="257"/>
        <end position="454"/>
    </location>
</feature>
<keyword evidence="2 7" id="KW-0812">Transmembrane</keyword>
<sequence>FDIPPSKLFSGSSFSLEDKKNNSDNNKENWYENIKGNNSKESEIKKKEELLYFDATVNSESAPLHFRMKNTEISSATTTKEAAAPQSTTKSHDNVSVKQEIKDADNKELFSLSSTHMFSQRGLGEKISIKERALSRTLKWKETTYKNIGKRNKFRKTYNNHSLWIILIFLAVLSVVTYFYISVLSPVETPTIVNSINNQTLNNGGSGDLHYLDDNLLLQQEPISKARPNEKKEEEKEESTKQIKKYEQTVKKLKQIVGLYSFYKNEKDHAVNAEVVKELTSPLRGDPHFTYKQPFQHLVLSHETPKNYFGCRPFSSVEGNLTLKFKSELRRIKAIAYVHMDPDLTSAPKEIEIHTITKNDDNDKYHYHDYTKVFSIIKRFVTKTKYSLPIPPLHDFQFIANFTYAIDQMPLQIFEIPSIVQPSTGIRYLLFNIKSNWGNEATCLSRFRVYGELIGDDGS</sequence>
<name>A0A9N8VKC4_9GLOM</name>
<feature type="region of interest" description="Disordered" evidence="6">
    <location>
        <begin position="1"/>
        <end position="39"/>
    </location>
</feature>